<evidence type="ECO:0000256" key="9">
    <source>
        <dbReference type="RuleBase" id="RU369079"/>
    </source>
</evidence>
<feature type="transmembrane region" description="Helical" evidence="9">
    <location>
        <begin position="131"/>
        <end position="151"/>
    </location>
</feature>
<dbReference type="RefSeq" id="WP_138865669.1">
    <property type="nucleotide sequence ID" value="NZ_VCPC01000006.1"/>
</dbReference>
<evidence type="ECO:0000256" key="8">
    <source>
        <dbReference type="ARBA" id="ARBA00038436"/>
    </source>
</evidence>
<comment type="caution">
    <text evidence="11">The sequence shown here is derived from an EMBL/GenBank/DDBJ whole genome shotgun (WGS) entry which is preliminary data.</text>
</comment>
<dbReference type="InterPro" id="IPR007387">
    <property type="entry name" value="TRAP_DctQ"/>
</dbReference>
<keyword evidence="7 9" id="KW-0472">Membrane</keyword>
<evidence type="ECO:0000313" key="11">
    <source>
        <dbReference type="EMBL" id="TMV08279.1"/>
    </source>
</evidence>
<accession>A0ABY2X030</accession>
<keyword evidence="2 9" id="KW-0813">Transport</keyword>
<feature type="transmembrane region" description="Helical" evidence="9">
    <location>
        <begin position="52"/>
        <end position="69"/>
    </location>
</feature>
<evidence type="ECO:0000256" key="2">
    <source>
        <dbReference type="ARBA" id="ARBA00022448"/>
    </source>
</evidence>
<dbReference type="PANTHER" id="PTHR35011:SF10">
    <property type="entry name" value="TRAP TRANSPORTER SMALL PERMEASE PROTEIN"/>
    <property type="match status" value="1"/>
</dbReference>
<comment type="subcellular location">
    <subcellularLocation>
        <location evidence="1 9">Cell inner membrane</location>
        <topology evidence="1 9">Multi-pass membrane protein</topology>
    </subcellularLocation>
</comment>
<dbReference type="Pfam" id="PF04290">
    <property type="entry name" value="DctQ"/>
    <property type="match status" value="1"/>
</dbReference>
<feature type="transmembrane region" description="Helical" evidence="9">
    <location>
        <begin position="14"/>
        <end position="40"/>
    </location>
</feature>
<keyword evidence="6 9" id="KW-1133">Transmembrane helix</keyword>
<comment type="function">
    <text evidence="9">Part of the tripartite ATP-independent periplasmic (TRAP) transport system.</text>
</comment>
<sequence length="166" mass="18658">MRPVETVLRRVEDVLHILGCAALVVIAVLINLDILLRVLLGRALEMQFELTEFYLMPALATLSLAWVYRQGGHLALEVDLSRIFGSARDIVRRLVQALAAAFFLIVCYVSGKYCLNAFLNDDVNFGVYDWPLGWSYLPVPLGTGVLALRLMHDMTRRGAEKRPEPT</sequence>
<protein>
    <recommendedName>
        <fullName evidence="9">TRAP transporter small permease protein</fullName>
    </recommendedName>
</protein>
<evidence type="ECO:0000256" key="1">
    <source>
        <dbReference type="ARBA" id="ARBA00004429"/>
    </source>
</evidence>
<comment type="similarity">
    <text evidence="8 9">Belongs to the TRAP transporter small permease family.</text>
</comment>
<keyword evidence="4 9" id="KW-0997">Cell inner membrane</keyword>
<evidence type="ECO:0000256" key="6">
    <source>
        <dbReference type="ARBA" id="ARBA00022989"/>
    </source>
</evidence>
<dbReference type="InterPro" id="IPR055348">
    <property type="entry name" value="DctQ"/>
</dbReference>
<name>A0ABY2X030_9RHOB</name>
<reference evidence="11 12" key="1">
    <citation type="submission" date="2019-05" db="EMBL/GenBank/DDBJ databases">
        <title>Marivita sp. nov. isolated from sea sediment.</title>
        <authorList>
            <person name="Kim W."/>
        </authorList>
    </citation>
    <scope>NUCLEOTIDE SEQUENCE [LARGE SCALE GENOMIC DNA]</scope>
    <source>
        <strain evidence="11 12">CAU 1492</strain>
    </source>
</reference>
<keyword evidence="12" id="KW-1185">Reference proteome</keyword>
<proteinExistence type="inferred from homology"/>
<evidence type="ECO:0000313" key="12">
    <source>
        <dbReference type="Proteomes" id="UP001191082"/>
    </source>
</evidence>
<evidence type="ECO:0000259" key="10">
    <source>
        <dbReference type="Pfam" id="PF04290"/>
    </source>
</evidence>
<evidence type="ECO:0000256" key="5">
    <source>
        <dbReference type="ARBA" id="ARBA00022692"/>
    </source>
</evidence>
<dbReference type="PANTHER" id="PTHR35011">
    <property type="entry name" value="2,3-DIKETO-L-GULONATE TRAP TRANSPORTER SMALL PERMEASE PROTEIN YIAM"/>
    <property type="match status" value="1"/>
</dbReference>
<feature type="transmembrane region" description="Helical" evidence="9">
    <location>
        <begin position="90"/>
        <end position="111"/>
    </location>
</feature>
<keyword evidence="5 9" id="KW-0812">Transmembrane</keyword>
<evidence type="ECO:0000256" key="3">
    <source>
        <dbReference type="ARBA" id="ARBA00022475"/>
    </source>
</evidence>
<keyword evidence="3" id="KW-1003">Cell membrane</keyword>
<dbReference type="Proteomes" id="UP001191082">
    <property type="component" value="Unassembled WGS sequence"/>
</dbReference>
<evidence type="ECO:0000256" key="7">
    <source>
        <dbReference type="ARBA" id="ARBA00023136"/>
    </source>
</evidence>
<evidence type="ECO:0000256" key="4">
    <source>
        <dbReference type="ARBA" id="ARBA00022519"/>
    </source>
</evidence>
<dbReference type="EMBL" id="VCPC01000006">
    <property type="protein sequence ID" value="TMV08279.1"/>
    <property type="molecule type" value="Genomic_DNA"/>
</dbReference>
<organism evidence="11 12">
    <name type="scientific">Arenibacterium halophilum</name>
    <dbReference type="NCBI Taxonomy" id="2583821"/>
    <lineage>
        <taxon>Bacteria</taxon>
        <taxon>Pseudomonadati</taxon>
        <taxon>Pseudomonadota</taxon>
        <taxon>Alphaproteobacteria</taxon>
        <taxon>Rhodobacterales</taxon>
        <taxon>Paracoccaceae</taxon>
        <taxon>Arenibacterium</taxon>
    </lineage>
</organism>
<feature type="domain" description="Tripartite ATP-independent periplasmic transporters DctQ component" evidence="10">
    <location>
        <begin position="26"/>
        <end position="156"/>
    </location>
</feature>
<comment type="subunit">
    <text evidence="9">The complex comprises the extracytoplasmic solute receptor protein and the two transmembrane proteins.</text>
</comment>
<gene>
    <name evidence="11" type="ORF">FGK64_20125</name>
</gene>